<dbReference type="OrthoDB" id="5198708at2"/>
<keyword evidence="4" id="KW-0520">NAD</keyword>
<dbReference type="PANTHER" id="PTHR43616">
    <property type="entry name" value="GLYCEROL DEHYDROGENASE"/>
    <property type="match status" value="1"/>
</dbReference>
<dbReference type="PANTHER" id="PTHR43616:SF3">
    <property type="entry name" value="HYDROXYCARBOXYLATE DEHYDROGENASE A"/>
    <property type="match status" value="1"/>
</dbReference>
<dbReference type="InterPro" id="IPR001670">
    <property type="entry name" value="ADH_Fe/GldA"/>
</dbReference>
<dbReference type="GO" id="GO:0046872">
    <property type="term" value="F:metal ion binding"/>
    <property type="evidence" value="ECO:0007669"/>
    <property type="project" value="UniProtKB-KW"/>
</dbReference>
<name>A0A1J0A7N6_9ENTE</name>
<evidence type="ECO:0000256" key="1">
    <source>
        <dbReference type="ARBA" id="ARBA00022723"/>
    </source>
</evidence>
<feature type="binding site" evidence="3">
    <location>
        <position position="175"/>
    </location>
    <ligand>
        <name>glycerol</name>
        <dbReference type="ChEBI" id="CHEBI:17754"/>
    </ligand>
</feature>
<keyword evidence="2" id="KW-0560">Oxidoreductase</keyword>
<gene>
    <name evidence="6" type="ORF">BHY08_08905</name>
</gene>
<protein>
    <submittedName>
        <fullName evidence="6">Alcohol dehydrogenase</fullName>
    </submittedName>
</protein>
<dbReference type="Gene3D" id="1.20.1090.10">
    <property type="entry name" value="Dehydroquinate synthase-like - alpha domain"/>
    <property type="match status" value="1"/>
</dbReference>
<evidence type="ECO:0000256" key="2">
    <source>
        <dbReference type="ARBA" id="ARBA00023002"/>
    </source>
</evidence>
<organism evidence="6 7">
    <name type="scientific">Vagococcus teuberi</name>
    <dbReference type="NCBI Taxonomy" id="519472"/>
    <lineage>
        <taxon>Bacteria</taxon>
        <taxon>Bacillati</taxon>
        <taxon>Bacillota</taxon>
        <taxon>Bacilli</taxon>
        <taxon>Lactobacillales</taxon>
        <taxon>Enterococcaceae</taxon>
        <taxon>Vagococcus</taxon>
    </lineage>
</organism>
<comment type="cofactor">
    <cofactor evidence="3">
        <name>Zn(2+)</name>
        <dbReference type="ChEBI" id="CHEBI:29105"/>
    </cofactor>
    <text evidence="3">Binds 1 zinc ion per subunit.</text>
</comment>
<evidence type="ECO:0000313" key="6">
    <source>
        <dbReference type="EMBL" id="APB31919.1"/>
    </source>
</evidence>
<reference evidence="6 7" key="1">
    <citation type="submission" date="2016-09" db="EMBL/GenBank/DDBJ databases">
        <title>Vagococcus teuberi sp. nov., isolated from the Malian artisanal sour milk fene.</title>
        <authorList>
            <person name="Wullschleger S."/>
            <person name="Seifert C."/>
            <person name="Baumgartner S."/>
            <person name="Lacroix C."/>
            <person name="Bonfoh B."/>
            <person name="Stevens M.J."/>
            <person name="Meile L."/>
        </authorList>
    </citation>
    <scope>NUCLEOTIDE SEQUENCE [LARGE SCALE GENOMIC DNA]</scope>
    <source>
        <strain evidence="6 7">DSM 21459</strain>
    </source>
</reference>
<dbReference type="Pfam" id="PF00465">
    <property type="entry name" value="Fe-ADH"/>
    <property type="match status" value="1"/>
</dbReference>
<evidence type="ECO:0000313" key="7">
    <source>
        <dbReference type="Proteomes" id="UP000191200"/>
    </source>
</evidence>
<keyword evidence="1 3" id="KW-0479">Metal-binding</keyword>
<dbReference type="CDD" id="cd08172">
    <property type="entry name" value="GlyDH-like"/>
    <property type="match status" value="1"/>
</dbReference>
<dbReference type="Proteomes" id="UP000191200">
    <property type="component" value="Chromosome"/>
</dbReference>
<feature type="domain" description="Alcohol dehydrogenase iron-type/glycerol dehydrogenase GldA" evidence="5">
    <location>
        <begin position="11"/>
        <end position="158"/>
    </location>
</feature>
<dbReference type="InterPro" id="IPR016205">
    <property type="entry name" value="Glycerol_DH"/>
</dbReference>
<keyword evidence="7" id="KW-1185">Reference proteome</keyword>
<dbReference type="GO" id="GO:0016614">
    <property type="term" value="F:oxidoreductase activity, acting on CH-OH group of donors"/>
    <property type="evidence" value="ECO:0007669"/>
    <property type="project" value="InterPro"/>
</dbReference>
<dbReference type="EMBL" id="CP017267">
    <property type="protein sequence ID" value="APB31919.1"/>
    <property type="molecule type" value="Genomic_DNA"/>
</dbReference>
<feature type="binding site" evidence="4">
    <location>
        <begin position="97"/>
        <end position="101"/>
    </location>
    <ligand>
        <name>NAD(+)</name>
        <dbReference type="ChEBI" id="CHEBI:57540"/>
    </ligand>
</feature>
<sequence length="366" mass="41141">MLTDLAVKPGPQFYRYHIGAIDNVSDVLRYFKAKNVLIVHGQISFIKAKPKLTFLNNDVFNYFYHQYGGECSYNGIEKVIEQIELHDIDFIIGVGGGKLVDLVGVSAYKANVNFGVIPTLASNCAPWTALSVMYKDSGESEGILEYYYRQAAFFITDPELVIDAPVEFFIAGLADTIAKWYETITILEQDSLNQEPFLNIAKHISTLCKDEIMANSSKAIEDMKNKRVTDEFLRLSEIVFAIAGMVGGFGDKYARSAAAHAIHDAVSQCIPKSHTYLHGEKVAYGILYQLALEKNWTQIDDLLPFYSELGLPLSLTTMSLMPTDIKVIDDIVEIIYSMDEVHLLPIEVTKEKLKQAIYDLEDYINK</sequence>
<dbReference type="Gene3D" id="3.40.50.1970">
    <property type="match status" value="1"/>
</dbReference>
<evidence type="ECO:0000256" key="4">
    <source>
        <dbReference type="PIRSR" id="PIRSR000112-3"/>
    </source>
</evidence>
<keyword evidence="3" id="KW-0862">Zinc</keyword>
<feature type="binding site" evidence="4">
    <location>
        <position position="134"/>
    </location>
    <ligand>
        <name>NAD(+)</name>
        <dbReference type="ChEBI" id="CHEBI:57540"/>
    </ligand>
</feature>
<evidence type="ECO:0000259" key="5">
    <source>
        <dbReference type="Pfam" id="PF00465"/>
    </source>
</evidence>
<dbReference type="SUPFAM" id="SSF56796">
    <property type="entry name" value="Dehydroquinate synthase-like"/>
    <property type="match status" value="1"/>
</dbReference>
<dbReference type="AlphaFoldDB" id="A0A1J0A7N6"/>
<proteinExistence type="predicted"/>
<feature type="binding site" evidence="3">
    <location>
        <position position="260"/>
    </location>
    <ligand>
        <name>glycerol</name>
        <dbReference type="ChEBI" id="CHEBI:17754"/>
    </ligand>
</feature>
<feature type="binding site" evidence="4">
    <location>
        <position position="128"/>
    </location>
    <ligand>
        <name>NAD(+)</name>
        <dbReference type="ChEBI" id="CHEBI:57540"/>
    </ligand>
</feature>
<dbReference type="PIRSF" id="PIRSF000112">
    <property type="entry name" value="Glycerol_dehydrogenase"/>
    <property type="match status" value="1"/>
</dbReference>
<accession>A0A1J0A7N6</accession>
<feature type="binding site" evidence="4">
    <location>
        <begin position="119"/>
        <end position="122"/>
    </location>
    <ligand>
        <name>NAD(+)</name>
        <dbReference type="ChEBI" id="CHEBI:57540"/>
    </ligand>
</feature>
<dbReference type="KEGG" id="vte:BHY08_08905"/>
<evidence type="ECO:0000256" key="3">
    <source>
        <dbReference type="PIRSR" id="PIRSR000112-1"/>
    </source>
</evidence>
<feature type="binding site" evidence="4">
    <location>
        <position position="130"/>
    </location>
    <ligand>
        <name>NAD(+)</name>
        <dbReference type="ChEBI" id="CHEBI:57540"/>
    </ligand>
</feature>
<feature type="binding site" evidence="3">
    <location>
        <position position="278"/>
    </location>
    <ligand>
        <name>glycerol</name>
        <dbReference type="ChEBI" id="CHEBI:17754"/>
    </ligand>
</feature>
<dbReference type="RefSeq" id="WP_071457524.1">
    <property type="nucleotide sequence ID" value="NZ_CP017267.1"/>
</dbReference>